<keyword evidence="4" id="KW-1185">Reference proteome</keyword>
<sequence>MCKRKIFQLFATLVVALTFAVSNATAQETISKVDTDIFPKAEKGYKKMVIEVPYSDRDASKRIEFSIGKYMEVDGCNHYGLQGETEVKDLQGWGYQYYIFKTNGDVISTQMGCPDLPKRNLFVSAAPTNLRYNGKMPIVIYVPEEYSVQFKIFTTTDEIYQAAEAPSKSK</sequence>
<dbReference type="SUPFAM" id="SSF49772">
    <property type="entry name" value="Ecotin, trypsin inhibitor"/>
    <property type="match status" value="1"/>
</dbReference>
<feature type="chain" id="PRO_5046627148" evidence="2">
    <location>
        <begin position="27"/>
        <end position="170"/>
    </location>
</feature>
<name>A0ABT7NSR6_9SPHI</name>
<dbReference type="InterPro" id="IPR036198">
    <property type="entry name" value="Ecotin_sf"/>
</dbReference>
<protein>
    <submittedName>
        <fullName evidence="3">Proteinase inhibitor</fullName>
    </submittedName>
</protein>
<evidence type="ECO:0000313" key="3">
    <source>
        <dbReference type="EMBL" id="MDM1050291.1"/>
    </source>
</evidence>
<feature type="signal peptide" evidence="2">
    <location>
        <begin position="1"/>
        <end position="26"/>
    </location>
</feature>
<reference evidence="3" key="2">
    <citation type="journal article" date="2022" name="Sci. Total Environ.">
        <title>Prevalence, transmission, and molecular epidemiology of tet(X)-positive bacteria among humans, animals, and environmental niches in China: An epidemiological, and genomic-based study.</title>
        <authorList>
            <person name="Dong N."/>
            <person name="Zeng Y."/>
            <person name="Cai C."/>
            <person name="Sun C."/>
            <person name="Lu J."/>
            <person name="Liu C."/>
            <person name="Zhou H."/>
            <person name="Sun Q."/>
            <person name="Shu L."/>
            <person name="Wang H."/>
            <person name="Wang Y."/>
            <person name="Wang S."/>
            <person name="Wu C."/>
            <person name="Chan E.W."/>
            <person name="Chen G."/>
            <person name="Shen Z."/>
            <person name="Chen S."/>
            <person name="Zhang R."/>
        </authorList>
    </citation>
    <scope>NUCLEOTIDE SEQUENCE</scope>
    <source>
        <strain evidence="3">R1692</strain>
    </source>
</reference>
<dbReference type="InterPro" id="IPR005658">
    <property type="entry name" value="Prot_inh_ecotin"/>
</dbReference>
<dbReference type="RefSeq" id="WP_260043942.1">
    <property type="nucleotide sequence ID" value="NZ_JACAGK010000084.1"/>
</dbReference>
<comment type="caution">
    <text evidence="3">The sequence shown here is derived from an EMBL/GenBank/DDBJ whole genome shotgun (WGS) entry which is preliminary data.</text>
</comment>
<proteinExistence type="inferred from homology"/>
<evidence type="ECO:0000256" key="2">
    <source>
        <dbReference type="SAM" id="SignalP"/>
    </source>
</evidence>
<dbReference type="Gene3D" id="2.60.40.550">
    <property type="entry name" value="Ecotin"/>
    <property type="match status" value="1"/>
</dbReference>
<reference evidence="3" key="1">
    <citation type="submission" date="2020-06" db="EMBL/GenBank/DDBJ databases">
        <authorList>
            <person name="Dong N."/>
        </authorList>
    </citation>
    <scope>NUCLEOTIDE SEQUENCE</scope>
    <source>
        <strain evidence="3">R1692</strain>
    </source>
</reference>
<dbReference type="Proteomes" id="UP001170954">
    <property type="component" value="Unassembled WGS sequence"/>
</dbReference>
<dbReference type="Pfam" id="PF03974">
    <property type="entry name" value="Ecotin"/>
    <property type="match status" value="1"/>
</dbReference>
<accession>A0ABT7NSR6</accession>
<evidence type="ECO:0000313" key="4">
    <source>
        <dbReference type="Proteomes" id="UP001170954"/>
    </source>
</evidence>
<gene>
    <name evidence="3" type="ORF">HX018_18800</name>
</gene>
<dbReference type="PANTHER" id="PTHR35890:SF3">
    <property type="entry name" value="ECOTIN"/>
    <property type="match status" value="1"/>
</dbReference>
<keyword evidence="2" id="KW-0732">Signal</keyword>
<dbReference type="PANTHER" id="PTHR35890">
    <property type="match status" value="1"/>
</dbReference>
<organism evidence="3 4">
    <name type="scientific">Sphingobacterium hotanense</name>
    <dbReference type="NCBI Taxonomy" id="649196"/>
    <lineage>
        <taxon>Bacteria</taxon>
        <taxon>Pseudomonadati</taxon>
        <taxon>Bacteroidota</taxon>
        <taxon>Sphingobacteriia</taxon>
        <taxon>Sphingobacteriales</taxon>
        <taxon>Sphingobacteriaceae</taxon>
        <taxon>Sphingobacterium</taxon>
    </lineage>
</organism>
<comment type="similarity">
    <text evidence="1">Belongs to the protease inhibitor I11 (ecotin) family.</text>
</comment>
<dbReference type="EMBL" id="JACAGK010000084">
    <property type="protein sequence ID" value="MDM1050291.1"/>
    <property type="molecule type" value="Genomic_DNA"/>
</dbReference>
<evidence type="ECO:0000256" key="1">
    <source>
        <dbReference type="ARBA" id="ARBA00010558"/>
    </source>
</evidence>